<dbReference type="EC" id="2.1.1.107" evidence="1"/>
<dbReference type="InterPro" id="IPR006366">
    <property type="entry name" value="CobA/CysG_C"/>
</dbReference>
<dbReference type="GO" id="GO:0019354">
    <property type="term" value="P:siroheme biosynthetic process"/>
    <property type="evidence" value="ECO:0007669"/>
    <property type="project" value="InterPro"/>
</dbReference>
<dbReference type="EMBL" id="LK996017">
    <property type="protein sequence ID" value="CDX02292.1"/>
    <property type="molecule type" value="Genomic_DNA"/>
</dbReference>
<protein>
    <recommendedName>
        <fullName evidence="1">uroporphyrinogen-III C-methyltransferase</fullName>
        <ecNumber evidence="1">2.1.1.107</ecNumber>
    </recommendedName>
</protein>
<evidence type="ECO:0000256" key="1">
    <source>
        <dbReference type="ARBA" id="ARBA00012162"/>
    </source>
</evidence>
<dbReference type="RefSeq" id="WP_011460180.1">
    <property type="nucleotide sequence ID" value="NZ_JAYFNZ010000017.1"/>
</dbReference>
<dbReference type="GO" id="GO:0032259">
    <property type="term" value="P:methylation"/>
    <property type="evidence" value="ECO:0007669"/>
    <property type="project" value="UniProtKB-KW"/>
</dbReference>
<dbReference type="PANTHER" id="PTHR45790:SF3">
    <property type="entry name" value="S-ADENOSYL-L-METHIONINE-DEPENDENT UROPORPHYRINOGEN III METHYLTRANSFERASE, CHLOROPLASTIC"/>
    <property type="match status" value="1"/>
</dbReference>
<dbReference type="SUPFAM" id="SSF69618">
    <property type="entry name" value="HemD-like"/>
    <property type="match status" value="1"/>
</dbReference>
<feature type="domain" description="Tetrapyrrole biosynthesis uroporphyrinogen III synthase" evidence="8">
    <location>
        <begin position="268"/>
        <end position="496"/>
    </location>
</feature>
<dbReference type="InterPro" id="IPR003754">
    <property type="entry name" value="4pyrrol_synth_uPrphyn_synth"/>
</dbReference>
<evidence type="ECO:0000256" key="3">
    <source>
        <dbReference type="ARBA" id="ARBA00022679"/>
    </source>
</evidence>
<gene>
    <name evidence="9" type="ORF">DPCES_2405</name>
</gene>
<dbReference type="FunFam" id="3.30.950.10:FF:000001">
    <property type="entry name" value="Siroheme synthase"/>
    <property type="match status" value="1"/>
</dbReference>
<evidence type="ECO:0000313" key="9">
    <source>
        <dbReference type="EMBL" id="CDX02292.1"/>
    </source>
</evidence>
<keyword evidence="3 6" id="KW-0808">Transferase</keyword>
<evidence type="ECO:0000256" key="2">
    <source>
        <dbReference type="ARBA" id="ARBA00022603"/>
    </source>
</evidence>
<dbReference type="FunFam" id="3.40.1010.10:FF:000001">
    <property type="entry name" value="Siroheme synthase"/>
    <property type="match status" value="1"/>
</dbReference>
<organism evidence="9">
    <name type="scientific">Desulfitobacterium hafniense</name>
    <name type="common">Desulfitobacterium frappieri</name>
    <dbReference type="NCBI Taxonomy" id="49338"/>
    <lineage>
        <taxon>Bacteria</taxon>
        <taxon>Bacillati</taxon>
        <taxon>Bacillota</taxon>
        <taxon>Clostridia</taxon>
        <taxon>Eubacteriales</taxon>
        <taxon>Desulfitobacteriaceae</taxon>
        <taxon>Desulfitobacterium</taxon>
    </lineage>
</organism>
<dbReference type="GO" id="GO:0016491">
    <property type="term" value="F:oxidoreductase activity"/>
    <property type="evidence" value="ECO:0007669"/>
    <property type="project" value="UniProtKB-KW"/>
</dbReference>
<dbReference type="InterPro" id="IPR014776">
    <property type="entry name" value="4pyrrole_Mease_sub2"/>
</dbReference>
<sequence length="504" mass="55479">MDKGYVYLVGAGPGDPKLITVKGAECIAKADVLIYDRLASRRLLTLARPDCELIYVGKSPDRHTLRQEEINALLVQKGLEGKIVTRLKGGDPFVFGRGGEEAEDLLQAGIPFDIVPGVTSAISVPAYAGIPVTHRDLTSSFAVITGHEDPTKNSSALAWEHLATAHGTLIFLMGMENLSLIATKLMENGRSPSTPVGIIQWGTRPEQRVLVGELQNIAQLVKEEGFTNPSIIIVGEVVQLREKLQWFEKRPLFGQRIIVTRARHQASALSQGIEDLGGEPWEFPAIEIVPPRDPQPLIQAIKNLKRFEWLIFTSVNGVEEFFKVLMEQGRDVRDLAGMDVVAIGPATRDALEKRCLKVSFVPEEYRAEKIIEGLASRVLPGQSVLLARAEEARDILPESLKALGADVWDVPTYRTVLGNANKEELLKLLEEKAVSAVTFTSSSTVRNFLQLIDGRQSLLDGVKLYSIGPITSKTAQEFGLSIYREAKQYTIKGLLETLARGNEE</sequence>
<comment type="similarity">
    <text evidence="6">Belongs to the precorrin methyltransferase family.</text>
</comment>
<accession>A0A098B1R0</accession>
<keyword evidence="9" id="KW-0560">Oxidoreductase</keyword>
<dbReference type="Gene3D" id="3.40.1010.10">
    <property type="entry name" value="Cobalt-precorrin-4 Transmethylase, Domain 1"/>
    <property type="match status" value="1"/>
</dbReference>
<dbReference type="InterPro" id="IPR035996">
    <property type="entry name" value="4pyrrol_Methylase_sf"/>
</dbReference>
<dbReference type="PATRIC" id="fig|49338.4.peg.2586"/>
<evidence type="ECO:0000256" key="4">
    <source>
        <dbReference type="ARBA" id="ARBA00022691"/>
    </source>
</evidence>
<dbReference type="GO" id="GO:0004851">
    <property type="term" value="F:uroporphyrin-III C-methyltransferase activity"/>
    <property type="evidence" value="ECO:0007669"/>
    <property type="project" value="UniProtKB-EC"/>
</dbReference>
<dbReference type="GO" id="GO:0004852">
    <property type="term" value="F:uroporphyrinogen-III synthase activity"/>
    <property type="evidence" value="ECO:0007669"/>
    <property type="project" value="InterPro"/>
</dbReference>
<dbReference type="InterPro" id="IPR003043">
    <property type="entry name" value="Uropor_MeTrfase_CS"/>
</dbReference>
<evidence type="ECO:0000259" key="7">
    <source>
        <dbReference type="Pfam" id="PF00590"/>
    </source>
</evidence>
<evidence type="ECO:0000256" key="6">
    <source>
        <dbReference type="RuleBase" id="RU003960"/>
    </source>
</evidence>
<keyword evidence="4" id="KW-0949">S-adenosyl-L-methionine</keyword>
<feature type="domain" description="Tetrapyrrole methylase" evidence="7">
    <location>
        <begin position="6"/>
        <end position="217"/>
    </location>
</feature>
<dbReference type="AlphaFoldDB" id="A0A098B1R0"/>
<dbReference type="NCBIfam" id="NF004790">
    <property type="entry name" value="PRK06136.1"/>
    <property type="match status" value="1"/>
</dbReference>
<keyword evidence="5" id="KW-0627">Porphyrin biosynthesis</keyword>
<dbReference type="PANTHER" id="PTHR45790">
    <property type="entry name" value="SIROHEME SYNTHASE-RELATED"/>
    <property type="match status" value="1"/>
</dbReference>
<dbReference type="SUPFAM" id="SSF53790">
    <property type="entry name" value="Tetrapyrrole methylase"/>
    <property type="match status" value="1"/>
</dbReference>
<keyword evidence="9" id="KW-0456">Lyase</keyword>
<dbReference type="InterPro" id="IPR014777">
    <property type="entry name" value="4pyrrole_Mease_sub1"/>
</dbReference>
<proteinExistence type="inferred from homology"/>
<dbReference type="NCBIfam" id="TIGR01469">
    <property type="entry name" value="cobA_cysG_Cterm"/>
    <property type="match status" value="1"/>
</dbReference>
<dbReference type="Gene3D" id="3.30.950.10">
    <property type="entry name" value="Methyltransferase, Cobalt-precorrin-4 Transmethylase, Domain 2"/>
    <property type="match status" value="1"/>
</dbReference>
<dbReference type="PROSITE" id="PS00839">
    <property type="entry name" value="SUMT_1"/>
    <property type="match status" value="1"/>
</dbReference>
<dbReference type="Pfam" id="PF02602">
    <property type="entry name" value="HEM4"/>
    <property type="match status" value="1"/>
</dbReference>
<dbReference type="Gene3D" id="3.40.50.10090">
    <property type="match status" value="2"/>
</dbReference>
<dbReference type="InterPro" id="IPR036108">
    <property type="entry name" value="4pyrrol_syn_uPrphyn_synt_sf"/>
</dbReference>
<evidence type="ECO:0000259" key="8">
    <source>
        <dbReference type="Pfam" id="PF02602"/>
    </source>
</evidence>
<name>A0A098B1R0_DESHA</name>
<dbReference type="InterPro" id="IPR000878">
    <property type="entry name" value="4pyrrol_Mease"/>
</dbReference>
<dbReference type="CDD" id="cd11642">
    <property type="entry name" value="SUMT"/>
    <property type="match status" value="1"/>
</dbReference>
<keyword evidence="2 6" id="KW-0489">Methyltransferase</keyword>
<dbReference type="CDD" id="cd06578">
    <property type="entry name" value="HemD"/>
    <property type="match status" value="1"/>
</dbReference>
<dbReference type="Pfam" id="PF00590">
    <property type="entry name" value="TP_methylase"/>
    <property type="match status" value="1"/>
</dbReference>
<evidence type="ECO:0000256" key="5">
    <source>
        <dbReference type="ARBA" id="ARBA00023244"/>
    </source>
</evidence>
<dbReference type="InterPro" id="IPR050161">
    <property type="entry name" value="Siro_Cobalamin_biosynth"/>
</dbReference>
<dbReference type="PROSITE" id="PS00840">
    <property type="entry name" value="SUMT_2"/>
    <property type="match status" value="1"/>
</dbReference>
<reference evidence="9" key="1">
    <citation type="submission" date="2014-07" db="EMBL/GenBank/DDBJ databases">
        <authorList>
            <person name="Hornung V.Bastian."/>
        </authorList>
    </citation>
    <scope>NUCLEOTIDE SEQUENCE</scope>
    <source>
        <strain evidence="9">PCE-S</strain>
    </source>
</reference>